<dbReference type="CDD" id="cd00603">
    <property type="entry name" value="IPT_PCSR"/>
    <property type="match status" value="1"/>
</dbReference>
<dbReference type="KEGG" id="aqu:109582262"/>
<organism evidence="4 5">
    <name type="scientific">Amphimedon queenslandica</name>
    <name type="common">Sponge</name>
    <dbReference type="NCBI Taxonomy" id="400682"/>
    <lineage>
        <taxon>Eukaryota</taxon>
        <taxon>Metazoa</taxon>
        <taxon>Porifera</taxon>
        <taxon>Demospongiae</taxon>
        <taxon>Heteroscleromorpha</taxon>
        <taxon>Haplosclerida</taxon>
        <taxon>Niphatidae</taxon>
        <taxon>Amphimedon</taxon>
    </lineage>
</organism>
<dbReference type="AlphaFoldDB" id="A0AAN0J628"/>
<feature type="domain" description="IPT/TIG" evidence="3">
    <location>
        <begin position="25"/>
        <end position="110"/>
    </location>
</feature>
<protein>
    <recommendedName>
        <fullName evidence="3">IPT/TIG domain-containing protein</fullName>
    </recommendedName>
</protein>
<evidence type="ECO:0000256" key="1">
    <source>
        <dbReference type="SAM" id="MobiDB-lite"/>
    </source>
</evidence>
<evidence type="ECO:0000259" key="3">
    <source>
        <dbReference type="Pfam" id="PF01833"/>
    </source>
</evidence>
<dbReference type="SUPFAM" id="SSF81296">
    <property type="entry name" value="E set domains"/>
    <property type="match status" value="1"/>
</dbReference>
<keyword evidence="2" id="KW-1133">Transmembrane helix</keyword>
<dbReference type="Pfam" id="PF01833">
    <property type="entry name" value="TIG"/>
    <property type="match status" value="1"/>
</dbReference>
<dbReference type="InterPro" id="IPR002909">
    <property type="entry name" value="IPT_dom"/>
</dbReference>
<feature type="transmembrane region" description="Helical" evidence="2">
    <location>
        <begin position="162"/>
        <end position="192"/>
    </location>
</feature>
<sequence>MLMLDGAESPDFTNAYLRLTLQPDPIITGINADSRSISVDDINEITIMGMNVGSVSPSEINITLGSNDDDVCTLRTSSNTEITCRPPTKPSGTRLALRVRVGRNLVFPSNGTTGPEWTLEYTSTSIESSTSTGSITSTIITTMTTTTGPTSTSTSAPSSTSIGAIVGGSIAASVIMTLLIVAIPLIFVILILQKRTKDSKEKPIPHEGNVVMPMSMNIYQGITSQDSNLLPQSNPAYVKASDIHKTPAGKNEEFVSVKKANNDDDDDANQVNQEDQDNEGHIDTGVIDDIAQSSEDKGSYKNIPK</sequence>
<evidence type="ECO:0000256" key="2">
    <source>
        <dbReference type="SAM" id="Phobius"/>
    </source>
</evidence>
<dbReference type="InterPro" id="IPR013783">
    <property type="entry name" value="Ig-like_fold"/>
</dbReference>
<evidence type="ECO:0000313" key="4">
    <source>
        <dbReference type="EnsemblMetazoa" id="XP_019852474.1"/>
    </source>
</evidence>
<keyword evidence="2" id="KW-0472">Membrane</keyword>
<feature type="compositionally biased region" description="Basic and acidic residues" evidence="1">
    <location>
        <begin position="243"/>
        <end position="262"/>
    </location>
</feature>
<reference evidence="5" key="1">
    <citation type="journal article" date="2010" name="Nature">
        <title>The Amphimedon queenslandica genome and the evolution of animal complexity.</title>
        <authorList>
            <person name="Srivastava M."/>
            <person name="Simakov O."/>
            <person name="Chapman J."/>
            <person name="Fahey B."/>
            <person name="Gauthier M.E."/>
            <person name="Mitros T."/>
            <person name="Richards G.S."/>
            <person name="Conaco C."/>
            <person name="Dacre M."/>
            <person name="Hellsten U."/>
            <person name="Larroux C."/>
            <person name="Putnam N.H."/>
            <person name="Stanke M."/>
            <person name="Adamska M."/>
            <person name="Darling A."/>
            <person name="Degnan S.M."/>
            <person name="Oakley T.H."/>
            <person name="Plachetzki D.C."/>
            <person name="Zhai Y."/>
            <person name="Adamski M."/>
            <person name="Calcino A."/>
            <person name="Cummins S.F."/>
            <person name="Goodstein D.M."/>
            <person name="Harris C."/>
            <person name="Jackson D.J."/>
            <person name="Leys S.P."/>
            <person name="Shu S."/>
            <person name="Woodcroft B.J."/>
            <person name="Vervoort M."/>
            <person name="Kosik K.S."/>
            <person name="Manning G."/>
            <person name="Degnan B.M."/>
            <person name="Rokhsar D.S."/>
        </authorList>
    </citation>
    <scope>NUCLEOTIDE SEQUENCE [LARGE SCALE GENOMIC DNA]</scope>
</reference>
<dbReference type="EnsemblMetazoa" id="XM_019996915.1">
    <property type="protein sequence ID" value="XP_019852474.1"/>
    <property type="gene ID" value="LOC109582262"/>
</dbReference>
<keyword evidence="2" id="KW-0812">Transmembrane</keyword>
<accession>A0AAN0J628</accession>
<dbReference type="Gene3D" id="2.60.40.10">
    <property type="entry name" value="Immunoglobulins"/>
    <property type="match status" value="1"/>
</dbReference>
<dbReference type="GeneID" id="109582262"/>
<name>A0AAN0J628_AMPQE</name>
<proteinExistence type="predicted"/>
<dbReference type="RefSeq" id="XP_019852474.1">
    <property type="nucleotide sequence ID" value="XM_019996915.1"/>
</dbReference>
<reference evidence="4" key="2">
    <citation type="submission" date="2024-06" db="UniProtKB">
        <authorList>
            <consortium name="EnsemblMetazoa"/>
        </authorList>
    </citation>
    <scope>IDENTIFICATION</scope>
</reference>
<feature type="region of interest" description="Disordered" evidence="1">
    <location>
        <begin position="243"/>
        <end position="305"/>
    </location>
</feature>
<evidence type="ECO:0000313" key="5">
    <source>
        <dbReference type="Proteomes" id="UP000007879"/>
    </source>
</evidence>
<keyword evidence="5" id="KW-1185">Reference proteome</keyword>
<dbReference type="InterPro" id="IPR014756">
    <property type="entry name" value="Ig_E-set"/>
</dbReference>
<dbReference type="Proteomes" id="UP000007879">
    <property type="component" value="Unassembled WGS sequence"/>
</dbReference>